<gene>
    <name evidence="1" type="ORF">E4J94_00560</name>
</gene>
<dbReference type="RefSeq" id="WP_135833967.1">
    <property type="nucleotide sequence ID" value="NZ_CAUQWU010000002.1"/>
</dbReference>
<dbReference type="EMBL" id="SRPE01000001">
    <property type="protein sequence ID" value="TGN30100.1"/>
    <property type="molecule type" value="Genomic_DNA"/>
</dbReference>
<protein>
    <submittedName>
        <fullName evidence="1">Uncharacterized protein</fullName>
    </submittedName>
</protein>
<accession>A0A4Z1BRC0</accession>
<organism evidence="1 2">
    <name type="scientific">Empedobacter tilapiae</name>
    <dbReference type="NCBI Taxonomy" id="2491114"/>
    <lineage>
        <taxon>Bacteria</taxon>
        <taxon>Pseudomonadati</taxon>
        <taxon>Bacteroidota</taxon>
        <taxon>Flavobacteriia</taxon>
        <taxon>Flavobacteriales</taxon>
        <taxon>Weeksellaceae</taxon>
        <taxon>Empedobacter</taxon>
    </lineage>
</organism>
<name>A0A4Z1BRC0_9FLAO</name>
<proteinExistence type="predicted"/>
<keyword evidence="2" id="KW-1185">Reference proteome</keyword>
<comment type="caution">
    <text evidence="1">The sequence shown here is derived from an EMBL/GenBank/DDBJ whole genome shotgun (WGS) entry which is preliminary data.</text>
</comment>
<sequence>MKTLFYSILTLCSLTAFGQEKTFSFDKKISYKISMPDEIQGYLTGEEEMFFINYLSKEAILGTFEGNNYIYQTDVTNSFNHESFLTLNNRLYNVFANSLENDLKIKIPYYYEGIDEKNLLPYDDEFFPEVLSIKSMNSTQTINGYKCNDYEIESKAFEEVKKSTICIDEKNQLDNMSHLFPKSKLKGLLVRIDAGDFVGFTIDKVSNANVKVKFDEKKEIENFTNVIAKKKQEYDNLMASVDTTYATEAYTPDNRYEDPIINYYTYQTSDNSNVNNLFGTIASLNYSLVYTDNDYDGNPDIDRPRALSTAEASTSQLVKQFKKNKLANKGEVKELNNLFKTYFDDAKKFKLAEVTTDYEAAAVAVDSAVADYSMADYYDPYSSVYKTTDISKIDLAIDNPNVQDFMKVAPEHCKDLKTKIPTFLDKELGNLVYNYAGQVCDLYIYQSGSVGLSETIDAMRKSVLEINNKYDKLKKEDKDKLTTFLNSLD</sequence>
<evidence type="ECO:0000313" key="1">
    <source>
        <dbReference type="EMBL" id="TGN30100.1"/>
    </source>
</evidence>
<dbReference type="OrthoDB" id="1311865at2"/>
<dbReference type="Proteomes" id="UP000297998">
    <property type="component" value="Unassembled WGS sequence"/>
</dbReference>
<reference evidence="1 2" key="1">
    <citation type="submission" date="2019-03" db="EMBL/GenBank/DDBJ databases">
        <title>Empedobacter tilapiae sp. nov., isolated from an intestine of Nile tilapia Oreochromis niloticus.</title>
        <authorList>
            <person name="Kim Y.-O."/>
            <person name="Yoon J.-H."/>
        </authorList>
    </citation>
    <scope>NUCLEOTIDE SEQUENCE [LARGE SCALE GENOMIC DNA]</scope>
    <source>
        <strain evidence="1 2">MRS2</strain>
    </source>
</reference>
<evidence type="ECO:0000313" key="2">
    <source>
        <dbReference type="Proteomes" id="UP000297998"/>
    </source>
</evidence>
<dbReference type="AlphaFoldDB" id="A0A4Z1BRC0"/>